<evidence type="ECO:0000313" key="3">
    <source>
        <dbReference type="EMBL" id="KAF3501255.1"/>
    </source>
</evidence>
<evidence type="ECO:0000313" key="4">
    <source>
        <dbReference type="Proteomes" id="UP000712600"/>
    </source>
</evidence>
<evidence type="ECO:0000256" key="1">
    <source>
        <dbReference type="SAM" id="MobiDB-lite"/>
    </source>
</evidence>
<reference evidence="3" key="1">
    <citation type="submission" date="2019-12" db="EMBL/GenBank/DDBJ databases">
        <title>Genome sequencing and annotation of Brassica cretica.</title>
        <authorList>
            <person name="Studholme D.J."/>
            <person name="Sarris P."/>
        </authorList>
    </citation>
    <scope>NUCLEOTIDE SEQUENCE</scope>
    <source>
        <strain evidence="3">PFS-109/04</strain>
        <tissue evidence="3">Leaf</tissue>
    </source>
</reference>
<comment type="caution">
    <text evidence="3">The sequence shown here is derived from an EMBL/GenBank/DDBJ whole genome shotgun (WGS) entry which is preliminary data.</text>
</comment>
<name>A0A8S9NC76_BRACR</name>
<accession>A0A8S9NC76</accession>
<dbReference type="AlphaFoldDB" id="A0A8S9NC76"/>
<dbReference type="InterPro" id="IPR004312">
    <property type="entry name" value="ATHILA_Orf1_C"/>
</dbReference>
<protein>
    <recommendedName>
        <fullName evidence="2">Arabidopsis retrotransposon Orf1 C-terminal domain-containing protein</fullName>
    </recommendedName>
</protein>
<feature type="domain" description="Arabidopsis retrotransposon Orf1 C-terminal" evidence="2">
    <location>
        <begin position="113"/>
        <end position="409"/>
    </location>
</feature>
<dbReference type="Pfam" id="PF03078">
    <property type="entry name" value="ATHILA"/>
    <property type="match status" value="1"/>
</dbReference>
<gene>
    <name evidence="3" type="ORF">F2Q69_00044584</name>
</gene>
<sequence length="419" mass="47378">MLENIEKLDSLVIALSLRPSSLLMLQCTMARSNQKDMEAKKAAAAKRETSLRGKPLEPSEPSQLGAERTSRQQVMAAKKAAEREKREGKAVASSSRDEGGEEPAPSKKAKMSKGKGIAVEKDRSKTPTVEELYHHLAKGVSWVPTRFADTKMMEELGIEEDVRTMLLHMKMESFYSMAYPTHVEPSCQFLATLEASFYEVEHVRQGWGKIKFKVNGKNHFMSFKDIGAMMGLEDNENPTLPRFKKLPTGVWRVISGNPHATGHDKNSAIRHPAVRYLHMILVHTLYPRKEPETVNEEELRLLYRAVRDNVTPEQLEEFEETDKMKFPTTNIFERFRMVGLFLERLMYYKDWVWTTADSSPQLGIGGMITPLLIANGVNLGNDPKGPALIDAPYLRIATYIGVATLKDELEHEQSQLVDS</sequence>
<feature type="compositionally biased region" description="Basic and acidic residues" evidence="1">
    <location>
        <begin position="79"/>
        <end position="89"/>
    </location>
</feature>
<evidence type="ECO:0000259" key="2">
    <source>
        <dbReference type="Pfam" id="PF03078"/>
    </source>
</evidence>
<dbReference type="EMBL" id="QGKX02001621">
    <property type="protein sequence ID" value="KAF3501255.1"/>
    <property type="molecule type" value="Genomic_DNA"/>
</dbReference>
<dbReference type="Proteomes" id="UP000712600">
    <property type="component" value="Unassembled WGS sequence"/>
</dbReference>
<feature type="region of interest" description="Disordered" evidence="1">
    <location>
        <begin position="33"/>
        <end position="123"/>
    </location>
</feature>
<feature type="compositionally biased region" description="Basic and acidic residues" evidence="1">
    <location>
        <begin position="33"/>
        <end position="57"/>
    </location>
</feature>
<organism evidence="3 4">
    <name type="scientific">Brassica cretica</name>
    <name type="common">Mustard</name>
    <dbReference type="NCBI Taxonomy" id="69181"/>
    <lineage>
        <taxon>Eukaryota</taxon>
        <taxon>Viridiplantae</taxon>
        <taxon>Streptophyta</taxon>
        <taxon>Embryophyta</taxon>
        <taxon>Tracheophyta</taxon>
        <taxon>Spermatophyta</taxon>
        <taxon>Magnoliopsida</taxon>
        <taxon>eudicotyledons</taxon>
        <taxon>Gunneridae</taxon>
        <taxon>Pentapetalae</taxon>
        <taxon>rosids</taxon>
        <taxon>malvids</taxon>
        <taxon>Brassicales</taxon>
        <taxon>Brassicaceae</taxon>
        <taxon>Brassiceae</taxon>
        <taxon>Brassica</taxon>
    </lineage>
</organism>
<proteinExistence type="predicted"/>